<organism evidence="2 3">
    <name type="scientific">Rugamonas rubra</name>
    <dbReference type="NCBI Taxonomy" id="758825"/>
    <lineage>
        <taxon>Bacteria</taxon>
        <taxon>Pseudomonadati</taxon>
        <taxon>Pseudomonadota</taxon>
        <taxon>Betaproteobacteria</taxon>
        <taxon>Burkholderiales</taxon>
        <taxon>Oxalobacteraceae</taxon>
        <taxon>Telluria group</taxon>
        <taxon>Rugamonas</taxon>
    </lineage>
</organism>
<keyword evidence="3" id="KW-1185">Reference proteome</keyword>
<dbReference type="RefSeq" id="WP_093385236.1">
    <property type="nucleotide sequence ID" value="NZ_FOTW01000007.1"/>
</dbReference>
<accession>A0A1I4K4D0</accession>
<proteinExistence type="predicted"/>
<sequence>MAGANKPWQIALTVAWVALLGLFFAQVEIQIEGAAGWAANLPTWRVEHHWLLDIFWGGRPMTGYHAWVFPFVALFFHFPLLFMQQWSARLEARALGSIMLFWIIEDYLWFVLNPAYGVARFNPASIAWHKHWLWCAPTDYWVSLCLGGLLLWFSYRKKI</sequence>
<dbReference type="Proteomes" id="UP000199470">
    <property type="component" value="Unassembled WGS sequence"/>
</dbReference>
<dbReference type="OrthoDB" id="5950601at2"/>
<keyword evidence="1" id="KW-1133">Transmembrane helix</keyword>
<protein>
    <submittedName>
        <fullName evidence="2">Uncharacterized protein</fullName>
    </submittedName>
</protein>
<evidence type="ECO:0000256" key="1">
    <source>
        <dbReference type="SAM" id="Phobius"/>
    </source>
</evidence>
<feature type="transmembrane region" description="Helical" evidence="1">
    <location>
        <begin position="131"/>
        <end position="153"/>
    </location>
</feature>
<keyword evidence="1" id="KW-0812">Transmembrane</keyword>
<dbReference type="AlphaFoldDB" id="A0A1I4K4D0"/>
<dbReference type="STRING" id="758825.SAMN02982985_01272"/>
<dbReference type="EMBL" id="FOTW01000007">
    <property type="protein sequence ID" value="SFL73411.1"/>
    <property type="molecule type" value="Genomic_DNA"/>
</dbReference>
<reference evidence="2 3" key="1">
    <citation type="submission" date="2016-10" db="EMBL/GenBank/DDBJ databases">
        <authorList>
            <person name="de Groot N.N."/>
        </authorList>
    </citation>
    <scope>NUCLEOTIDE SEQUENCE [LARGE SCALE GENOMIC DNA]</scope>
    <source>
        <strain evidence="2 3">ATCC 43154</strain>
    </source>
</reference>
<feature type="transmembrane region" description="Helical" evidence="1">
    <location>
        <begin position="94"/>
        <end position="111"/>
    </location>
</feature>
<feature type="transmembrane region" description="Helical" evidence="1">
    <location>
        <begin position="62"/>
        <end position="82"/>
    </location>
</feature>
<evidence type="ECO:0000313" key="3">
    <source>
        <dbReference type="Proteomes" id="UP000199470"/>
    </source>
</evidence>
<gene>
    <name evidence="2" type="ORF">SAMN02982985_01272</name>
</gene>
<keyword evidence="1" id="KW-0472">Membrane</keyword>
<name>A0A1I4K4D0_9BURK</name>
<evidence type="ECO:0000313" key="2">
    <source>
        <dbReference type="EMBL" id="SFL73411.1"/>
    </source>
</evidence>